<keyword evidence="8" id="KW-0175">Coiled coil</keyword>
<dbReference type="PANTHER" id="PTHR30026">
    <property type="entry name" value="OUTER MEMBRANE PROTEIN TOLC"/>
    <property type="match status" value="1"/>
</dbReference>
<dbReference type="GO" id="GO:0015288">
    <property type="term" value="F:porin activity"/>
    <property type="evidence" value="ECO:0007669"/>
    <property type="project" value="TreeGrafter"/>
</dbReference>
<evidence type="ECO:0000256" key="3">
    <source>
        <dbReference type="ARBA" id="ARBA00022448"/>
    </source>
</evidence>
<dbReference type="InterPro" id="IPR051906">
    <property type="entry name" value="TolC-like"/>
</dbReference>
<evidence type="ECO:0000313" key="11">
    <source>
        <dbReference type="Proteomes" id="UP000671879"/>
    </source>
</evidence>
<keyword evidence="4" id="KW-1134">Transmembrane beta strand</keyword>
<evidence type="ECO:0000256" key="8">
    <source>
        <dbReference type="SAM" id="Coils"/>
    </source>
</evidence>
<dbReference type="PANTHER" id="PTHR30026:SF20">
    <property type="entry name" value="OUTER MEMBRANE PROTEIN TOLC"/>
    <property type="match status" value="1"/>
</dbReference>
<sequence>MKGLAALLLLLSCLAFPAGPSSAEEGTLLDLEACIALALANHPDLRSGAARTEGAEAVIRQKEAALRPTVELSSSFKEKEGSDSSTAEAAVNQLLSDGGRTKASIRIAHYGRDGKARDLERTRQTVAYDVKEAYFGLLKARKDYLLALETAEIYREQLEKAKVSYETGTVARSDVTAAQVDLSQAELDVIKTRSSRDVAKAELSKSLGLLVLAGGYDIADVEDDREVSFSFEEAFARAREFRPDLKSLEFSLLEAEETVRYQSLGLNPQLSASGGYDWSDGSSSSSGGEWAVGLSLAIPLYDGGLTAAKTAEARASLAETQADYDSQLQQVALEVRTALLEIDEARQNIAATEMTVLQARENLDLSMGRYAVGVGYQLEVRQATEDYNEARKEANAARYDYSLALASLEKALGGEIDRAGKAEEHEKEVSRG</sequence>
<keyword evidence="7" id="KW-0998">Cell outer membrane</keyword>
<dbReference type="AlphaFoldDB" id="A0A9Q7EZQ6"/>
<evidence type="ECO:0000313" key="10">
    <source>
        <dbReference type="EMBL" id="QTX32457.1"/>
    </source>
</evidence>
<dbReference type="Gene3D" id="1.20.1600.10">
    <property type="entry name" value="Outer membrane efflux proteins (OEP)"/>
    <property type="match status" value="1"/>
</dbReference>
<name>A0A9Q7EZQ6_9BACT</name>
<dbReference type="GO" id="GO:0015562">
    <property type="term" value="F:efflux transmembrane transporter activity"/>
    <property type="evidence" value="ECO:0007669"/>
    <property type="project" value="InterPro"/>
</dbReference>
<comment type="similarity">
    <text evidence="2">Belongs to the outer membrane factor (OMF) (TC 1.B.17) family.</text>
</comment>
<proteinExistence type="inferred from homology"/>
<dbReference type="EMBL" id="CP072943">
    <property type="protein sequence ID" value="QTX32457.1"/>
    <property type="molecule type" value="Genomic_DNA"/>
</dbReference>
<feature type="chain" id="PRO_5040149915" evidence="9">
    <location>
        <begin position="24"/>
        <end position="432"/>
    </location>
</feature>
<evidence type="ECO:0000256" key="7">
    <source>
        <dbReference type="ARBA" id="ARBA00023237"/>
    </source>
</evidence>
<dbReference type="Pfam" id="PF02321">
    <property type="entry name" value="OEP"/>
    <property type="match status" value="2"/>
</dbReference>
<accession>A0A9Q7EZQ6</accession>
<dbReference type="InterPro" id="IPR003423">
    <property type="entry name" value="OMP_efflux"/>
</dbReference>
<dbReference type="GO" id="GO:1990281">
    <property type="term" value="C:efflux pump complex"/>
    <property type="evidence" value="ECO:0007669"/>
    <property type="project" value="TreeGrafter"/>
</dbReference>
<evidence type="ECO:0000256" key="2">
    <source>
        <dbReference type="ARBA" id="ARBA00007613"/>
    </source>
</evidence>
<dbReference type="SUPFAM" id="SSF56954">
    <property type="entry name" value="Outer membrane efflux proteins (OEP)"/>
    <property type="match status" value="1"/>
</dbReference>
<evidence type="ECO:0000256" key="1">
    <source>
        <dbReference type="ARBA" id="ARBA00004442"/>
    </source>
</evidence>
<keyword evidence="6" id="KW-0472">Membrane</keyword>
<organism evidence="10 11">
    <name type="scientific">Aminithiophilus ramosus</name>
    <dbReference type="NCBI Taxonomy" id="3029084"/>
    <lineage>
        <taxon>Bacteria</taxon>
        <taxon>Thermotogati</taxon>
        <taxon>Synergistota</taxon>
        <taxon>Synergistia</taxon>
        <taxon>Synergistales</taxon>
        <taxon>Aminithiophilaceae</taxon>
        <taxon>Aminithiophilus</taxon>
    </lineage>
</organism>
<reference evidence="11" key="1">
    <citation type="submission" date="2021-04" db="EMBL/GenBank/DDBJ databases">
        <title>A novel Synergistetes isolate from a pyrite-forming mixed culture.</title>
        <authorList>
            <person name="Bunk B."/>
            <person name="Sproer C."/>
            <person name="Spring S."/>
            <person name="Pester M."/>
        </authorList>
    </citation>
    <scope>NUCLEOTIDE SEQUENCE [LARGE SCALE GENOMIC DNA]</scope>
    <source>
        <strain evidence="11">J.5.4.2-T.3.5.2</strain>
    </source>
</reference>
<evidence type="ECO:0000256" key="9">
    <source>
        <dbReference type="SAM" id="SignalP"/>
    </source>
</evidence>
<comment type="subcellular location">
    <subcellularLocation>
        <location evidence="1">Cell outer membrane</location>
    </subcellularLocation>
</comment>
<feature type="signal peptide" evidence="9">
    <location>
        <begin position="1"/>
        <end position="23"/>
    </location>
</feature>
<protein>
    <submittedName>
        <fullName evidence="10">TolC family protein</fullName>
    </submittedName>
</protein>
<dbReference type="RefSeq" id="WP_274373693.1">
    <property type="nucleotide sequence ID" value="NZ_CP072943.1"/>
</dbReference>
<dbReference type="Proteomes" id="UP000671879">
    <property type="component" value="Chromosome"/>
</dbReference>
<gene>
    <name evidence="10" type="ORF">KAR29_00460</name>
</gene>
<evidence type="ECO:0000256" key="4">
    <source>
        <dbReference type="ARBA" id="ARBA00022452"/>
    </source>
</evidence>
<dbReference type="KEGG" id="aram:KAR29_00460"/>
<keyword evidence="3" id="KW-0813">Transport</keyword>
<keyword evidence="9" id="KW-0732">Signal</keyword>
<dbReference type="GO" id="GO:0009279">
    <property type="term" value="C:cell outer membrane"/>
    <property type="evidence" value="ECO:0007669"/>
    <property type="project" value="UniProtKB-SubCell"/>
</dbReference>
<feature type="coiled-coil region" evidence="8">
    <location>
        <begin position="328"/>
        <end position="400"/>
    </location>
</feature>
<keyword evidence="11" id="KW-1185">Reference proteome</keyword>
<keyword evidence="5" id="KW-0812">Transmembrane</keyword>
<evidence type="ECO:0000256" key="6">
    <source>
        <dbReference type="ARBA" id="ARBA00023136"/>
    </source>
</evidence>
<evidence type="ECO:0000256" key="5">
    <source>
        <dbReference type="ARBA" id="ARBA00022692"/>
    </source>
</evidence>